<comment type="caution">
    <text evidence="1">The sequence shown here is derived from an EMBL/GenBank/DDBJ whole genome shotgun (WGS) entry which is preliminary data.</text>
</comment>
<evidence type="ECO:0000313" key="1">
    <source>
        <dbReference type="EMBL" id="KAK7072372.1"/>
    </source>
</evidence>
<accession>A0AAN8WUC4</accession>
<reference evidence="1 2" key="1">
    <citation type="submission" date="2023-11" db="EMBL/GenBank/DDBJ databases">
        <title>Halocaridina rubra genome assembly.</title>
        <authorList>
            <person name="Smith C."/>
        </authorList>
    </citation>
    <scope>NUCLEOTIDE SEQUENCE [LARGE SCALE GENOMIC DNA]</scope>
    <source>
        <strain evidence="1">EP-1</strain>
        <tissue evidence="1">Whole</tissue>
    </source>
</reference>
<gene>
    <name evidence="1" type="ORF">SK128_011119</name>
</gene>
<dbReference type="Proteomes" id="UP001381693">
    <property type="component" value="Unassembled WGS sequence"/>
</dbReference>
<sequence>MTCFGRCNRYLECMPLLTSDRDGGRTLDLTPESRGLYRLSHVKKKKKKKAVHRYQESWTPINAPLILQYEELTYNIRVQSSMVKGG</sequence>
<name>A0AAN8WUC4_HALRR</name>
<evidence type="ECO:0000313" key="2">
    <source>
        <dbReference type="Proteomes" id="UP001381693"/>
    </source>
</evidence>
<protein>
    <submittedName>
        <fullName evidence="1">Uncharacterized protein</fullName>
    </submittedName>
</protein>
<keyword evidence="2" id="KW-1185">Reference proteome</keyword>
<proteinExistence type="predicted"/>
<dbReference type="AlphaFoldDB" id="A0AAN8WUC4"/>
<organism evidence="1 2">
    <name type="scientific">Halocaridina rubra</name>
    <name type="common">Hawaiian red shrimp</name>
    <dbReference type="NCBI Taxonomy" id="373956"/>
    <lineage>
        <taxon>Eukaryota</taxon>
        <taxon>Metazoa</taxon>
        <taxon>Ecdysozoa</taxon>
        <taxon>Arthropoda</taxon>
        <taxon>Crustacea</taxon>
        <taxon>Multicrustacea</taxon>
        <taxon>Malacostraca</taxon>
        <taxon>Eumalacostraca</taxon>
        <taxon>Eucarida</taxon>
        <taxon>Decapoda</taxon>
        <taxon>Pleocyemata</taxon>
        <taxon>Caridea</taxon>
        <taxon>Atyoidea</taxon>
        <taxon>Atyidae</taxon>
        <taxon>Halocaridina</taxon>
    </lineage>
</organism>
<dbReference type="EMBL" id="JAXCGZ010013524">
    <property type="protein sequence ID" value="KAK7072372.1"/>
    <property type="molecule type" value="Genomic_DNA"/>
</dbReference>